<sequence length="346" mass="38906">MDINFIPHRRKKKRARAFLFIVLIVGVGLVTYYHKTITAPASADSALHQFIVEPGKGSGDISYQLRDAGLIKNALVFQFYIWQTGISSKLKSGEYFIPGTASIKDIAQILFIGPSATKERTVTFIEGWNNQQIAQYLESQGFGSTEQFLSLVQKKESWWDDFSALASRPRDVDLEGYLFPDTYRIFSDASLEDIIKKMLANFELKLTSQMRADIIARDMTIHQILTLASIIEKEVPGDADRKVVADIFYKRLAAGMALQADSTVNYFTGKGLARASADDISIEHPYNTYKYRGLPPGPITNPSLSAITAAIYPTPNPYWFFLTTPSGEAIYSKTFEEHISNKNKYY</sequence>
<dbReference type="PANTHER" id="PTHR30518">
    <property type="entry name" value="ENDOLYTIC MUREIN TRANSGLYCOSYLASE"/>
    <property type="match status" value="1"/>
</dbReference>
<keyword evidence="5 7" id="KW-0456">Lyase</keyword>
<dbReference type="NCBIfam" id="TIGR00247">
    <property type="entry name" value="endolytic transglycosylase MltG"/>
    <property type="match status" value="1"/>
</dbReference>
<evidence type="ECO:0000256" key="6">
    <source>
        <dbReference type="ARBA" id="ARBA00023316"/>
    </source>
</evidence>
<comment type="similarity">
    <text evidence="7">Belongs to the transglycosylase MltG family.</text>
</comment>
<dbReference type="CDD" id="cd08010">
    <property type="entry name" value="MltG_like"/>
    <property type="match status" value="1"/>
</dbReference>
<evidence type="ECO:0000256" key="7">
    <source>
        <dbReference type="HAMAP-Rule" id="MF_02065"/>
    </source>
</evidence>
<comment type="subcellular location">
    <subcellularLocation>
        <location evidence="7">Cell membrane</location>
        <topology evidence="7">Single-pass membrane protein</topology>
    </subcellularLocation>
</comment>
<evidence type="ECO:0000256" key="4">
    <source>
        <dbReference type="ARBA" id="ARBA00023136"/>
    </source>
</evidence>
<evidence type="ECO:0000256" key="5">
    <source>
        <dbReference type="ARBA" id="ARBA00023239"/>
    </source>
</evidence>
<comment type="function">
    <text evidence="7">Functions as a peptidoglycan terminase that cleaves nascent peptidoglycan strands endolytically to terminate their elongation.</text>
</comment>
<evidence type="ECO:0000256" key="3">
    <source>
        <dbReference type="ARBA" id="ARBA00022989"/>
    </source>
</evidence>
<keyword evidence="4 7" id="KW-0472">Membrane</keyword>
<dbReference type="GO" id="GO:0008932">
    <property type="term" value="F:lytic endotransglycosylase activity"/>
    <property type="evidence" value="ECO:0007669"/>
    <property type="project" value="UniProtKB-UniRule"/>
</dbReference>
<feature type="site" description="Important for catalytic activity" evidence="7">
    <location>
        <position position="234"/>
    </location>
</feature>
<comment type="caution">
    <text evidence="8">The sequence shown here is derived from an EMBL/GenBank/DDBJ whole genome shotgun (WGS) entry which is preliminary data.</text>
</comment>
<keyword evidence="6 7" id="KW-0961">Cell wall biogenesis/degradation</keyword>
<dbReference type="Proteomes" id="UP000178385">
    <property type="component" value="Unassembled WGS sequence"/>
</dbReference>
<accession>A0A1G1Y7A1</accession>
<organism evidence="8 9">
    <name type="scientific">Candidatus Buchananbacteria bacterium RIFCSPHIGHO2_01_FULL_47_11b</name>
    <dbReference type="NCBI Taxonomy" id="1797537"/>
    <lineage>
        <taxon>Bacteria</taxon>
        <taxon>Candidatus Buchananiibacteriota</taxon>
    </lineage>
</organism>
<proteinExistence type="inferred from homology"/>
<dbReference type="HAMAP" id="MF_02065">
    <property type="entry name" value="MltG"/>
    <property type="match status" value="1"/>
</dbReference>
<comment type="catalytic activity">
    <reaction evidence="7">
        <text>a peptidoglycan chain = a peptidoglycan chain with N-acetyl-1,6-anhydromuramyl-[peptide] at the reducing end + a peptidoglycan chain with N-acetylglucosamine at the non-reducing end.</text>
        <dbReference type="EC" id="4.2.2.29"/>
    </reaction>
</comment>
<keyword evidence="2 7" id="KW-0812">Transmembrane</keyword>
<evidence type="ECO:0000256" key="2">
    <source>
        <dbReference type="ARBA" id="ARBA00022692"/>
    </source>
</evidence>
<keyword evidence="1 7" id="KW-1003">Cell membrane</keyword>
<dbReference type="InterPro" id="IPR003770">
    <property type="entry name" value="MLTG-like"/>
</dbReference>
<evidence type="ECO:0000256" key="1">
    <source>
        <dbReference type="ARBA" id="ARBA00022475"/>
    </source>
</evidence>
<dbReference type="GO" id="GO:0009252">
    <property type="term" value="P:peptidoglycan biosynthetic process"/>
    <property type="evidence" value="ECO:0007669"/>
    <property type="project" value="UniProtKB-UniRule"/>
</dbReference>
<name>A0A1G1Y7A1_9BACT</name>
<feature type="transmembrane region" description="Helical" evidence="7">
    <location>
        <begin position="17"/>
        <end position="34"/>
    </location>
</feature>
<gene>
    <name evidence="7" type="primary">mltG</name>
    <name evidence="8" type="ORF">A2840_01205</name>
</gene>
<dbReference type="AlphaFoldDB" id="A0A1G1Y7A1"/>
<dbReference type="Gene3D" id="3.30.1490.480">
    <property type="entry name" value="Endolytic murein transglycosylase"/>
    <property type="match status" value="1"/>
</dbReference>
<evidence type="ECO:0000313" key="9">
    <source>
        <dbReference type="Proteomes" id="UP000178385"/>
    </source>
</evidence>
<dbReference type="GO" id="GO:0071555">
    <property type="term" value="P:cell wall organization"/>
    <property type="evidence" value="ECO:0007669"/>
    <property type="project" value="UniProtKB-KW"/>
</dbReference>
<reference evidence="8 9" key="1">
    <citation type="journal article" date="2016" name="Nat. Commun.">
        <title>Thousands of microbial genomes shed light on interconnected biogeochemical processes in an aquifer system.</title>
        <authorList>
            <person name="Anantharaman K."/>
            <person name="Brown C.T."/>
            <person name="Hug L.A."/>
            <person name="Sharon I."/>
            <person name="Castelle C.J."/>
            <person name="Probst A.J."/>
            <person name="Thomas B.C."/>
            <person name="Singh A."/>
            <person name="Wilkins M.J."/>
            <person name="Karaoz U."/>
            <person name="Brodie E.L."/>
            <person name="Williams K.H."/>
            <person name="Hubbard S.S."/>
            <person name="Banfield J.F."/>
        </authorList>
    </citation>
    <scope>NUCLEOTIDE SEQUENCE [LARGE SCALE GENOMIC DNA]</scope>
</reference>
<evidence type="ECO:0000313" key="8">
    <source>
        <dbReference type="EMBL" id="OGY47620.1"/>
    </source>
</evidence>
<dbReference type="EC" id="4.2.2.29" evidence="7"/>
<protein>
    <recommendedName>
        <fullName evidence="7">Endolytic murein transglycosylase</fullName>
        <ecNumber evidence="7">4.2.2.29</ecNumber>
    </recommendedName>
    <alternativeName>
        <fullName evidence="7">Peptidoglycan lytic transglycosylase</fullName>
    </alternativeName>
    <alternativeName>
        <fullName evidence="7">Peptidoglycan polymerization terminase</fullName>
    </alternativeName>
</protein>
<dbReference type="Pfam" id="PF02618">
    <property type="entry name" value="YceG"/>
    <property type="match status" value="1"/>
</dbReference>
<keyword evidence="3 7" id="KW-1133">Transmembrane helix</keyword>
<dbReference type="EMBL" id="MHIG01000011">
    <property type="protein sequence ID" value="OGY47620.1"/>
    <property type="molecule type" value="Genomic_DNA"/>
</dbReference>
<dbReference type="PANTHER" id="PTHR30518:SF2">
    <property type="entry name" value="ENDOLYTIC MUREIN TRANSGLYCOSYLASE"/>
    <property type="match status" value="1"/>
</dbReference>
<dbReference type="GO" id="GO:0005886">
    <property type="term" value="C:plasma membrane"/>
    <property type="evidence" value="ECO:0007669"/>
    <property type="project" value="UniProtKB-SubCell"/>
</dbReference>